<dbReference type="EMBL" id="CP045798">
    <property type="protein sequence ID" value="QNB46047.1"/>
    <property type="molecule type" value="Genomic_DNA"/>
</dbReference>
<dbReference type="PROSITE" id="PS50931">
    <property type="entry name" value="HTH_LYSR"/>
    <property type="match status" value="1"/>
</dbReference>
<keyword evidence="7" id="KW-1185">Reference proteome</keyword>
<accession>A0A7G6E1U3</accession>
<evidence type="ECO:0000256" key="1">
    <source>
        <dbReference type="ARBA" id="ARBA00009437"/>
    </source>
</evidence>
<dbReference type="InterPro" id="IPR000847">
    <property type="entry name" value="LysR_HTH_N"/>
</dbReference>
<dbReference type="SUPFAM" id="SSF46785">
    <property type="entry name" value="Winged helix' DNA-binding domain"/>
    <property type="match status" value="1"/>
</dbReference>
<dbReference type="CDD" id="cd08420">
    <property type="entry name" value="PBP2_CysL_like"/>
    <property type="match status" value="1"/>
</dbReference>
<dbReference type="Gene3D" id="3.40.190.290">
    <property type="match status" value="1"/>
</dbReference>
<dbReference type="InterPro" id="IPR036388">
    <property type="entry name" value="WH-like_DNA-bd_sf"/>
</dbReference>
<keyword evidence="2" id="KW-0805">Transcription regulation</keyword>
<gene>
    <name evidence="6" type="ORF">BR63_06775</name>
</gene>
<dbReference type="GO" id="GO:0000976">
    <property type="term" value="F:transcription cis-regulatory region binding"/>
    <property type="evidence" value="ECO:0007669"/>
    <property type="project" value="TreeGrafter"/>
</dbReference>
<dbReference type="Gene3D" id="1.10.10.10">
    <property type="entry name" value="Winged helix-like DNA-binding domain superfamily/Winged helix DNA-binding domain"/>
    <property type="match status" value="1"/>
</dbReference>
<dbReference type="Pfam" id="PF00126">
    <property type="entry name" value="HTH_1"/>
    <property type="match status" value="1"/>
</dbReference>
<protein>
    <submittedName>
        <fullName evidence="6">LysR family transcriptional regulator</fullName>
    </submittedName>
</protein>
<evidence type="ECO:0000313" key="6">
    <source>
        <dbReference type="EMBL" id="QNB46047.1"/>
    </source>
</evidence>
<dbReference type="AlphaFoldDB" id="A0A7G6E1U3"/>
<dbReference type="GO" id="GO:0003700">
    <property type="term" value="F:DNA-binding transcription factor activity"/>
    <property type="evidence" value="ECO:0007669"/>
    <property type="project" value="InterPro"/>
</dbReference>
<evidence type="ECO:0000313" key="7">
    <source>
        <dbReference type="Proteomes" id="UP000515847"/>
    </source>
</evidence>
<dbReference type="InterPro" id="IPR036390">
    <property type="entry name" value="WH_DNA-bd_sf"/>
</dbReference>
<dbReference type="InterPro" id="IPR047788">
    <property type="entry name" value="LysR-like_Sec_metab"/>
</dbReference>
<dbReference type="RefSeq" id="WP_034424416.1">
    <property type="nucleotide sequence ID" value="NZ_CP045798.1"/>
</dbReference>
<evidence type="ECO:0000259" key="5">
    <source>
        <dbReference type="PROSITE" id="PS50931"/>
    </source>
</evidence>
<dbReference type="PANTHER" id="PTHR30126">
    <property type="entry name" value="HTH-TYPE TRANSCRIPTIONAL REGULATOR"/>
    <property type="match status" value="1"/>
</dbReference>
<evidence type="ECO:0000256" key="4">
    <source>
        <dbReference type="ARBA" id="ARBA00023163"/>
    </source>
</evidence>
<keyword evidence="3" id="KW-0238">DNA-binding</keyword>
<dbReference type="PANTHER" id="PTHR30126:SF39">
    <property type="entry name" value="HTH-TYPE TRANSCRIPTIONAL REGULATOR CYSL"/>
    <property type="match status" value="1"/>
</dbReference>
<organism evidence="6 7">
    <name type="scientific">Thermanaerosceptrum fracticalcis</name>
    <dbReference type="NCBI Taxonomy" id="1712410"/>
    <lineage>
        <taxon>Bacteria</taxon>
        <taxon>Bacillati</taxon>
        <taxon>Bacillota</taxon>
        <taxon>Clostridia</taxon>
        <taxon>Eubacteriales</taxon>
        <taxon>Peptococcaceae</taxon>
        <taxon>Thermanaerosceptrum</taxon>
    </lineage>
</organism>
<dbReference type="InterPro" id="IPR005119">
    <property type="entry name" value="LysR_subst-bd"/>
</dbReference>
<dbReference type="NCBIfam" id="NF040786">
    <property type="entry name" value="LysR_Sec_metab"/>
    <property type="match status" value="1"/>
</dbReference>
<dbReference type="Pfam" id="PF03466">
    <property type="entry name" value="LysR_substrate"/>
    <property type="match status" value="1"/>
</dbReference>
<sequence>MLDNGIKVFLTVVEKKSFSKAAKALFLTQPAVSFQIQMLEEYYGTRLFDRVNRTINLTAAGELLLKYANEMSILQAQLEREMQELTGKIRGKLIIGASTTIGEWVLPIIVGSFKKKHSDVELSLEIHNTEDIEHRLLEGELDIGFVEGPVHGKEIVKEKFIDDELVLVIPPGHPLSKKEEVSVSDFVNYPFILREKGSGTRVVMEKALDLAGYPHEKLDVIMEIGSTSAILEAVQKGLGISLVSKFAGKARKKAGFIDTVNIKDLKFHREFTLIYHRKKFRTQAVEEFLKYLRSEEVRQLLAE</sequence>
<name>A0A7G6E1U3_THEFR</name>
<dbReference type="Proteomes" id="UP000515847">
    <property type="component" value="Chromosome"/>
</dbReference>
<proteinExistence type="inferred from homology"/>
<evidence type="ECO:0000256" key="3">
    <source>
        <dbReference type="ARBA" id="ARBA00023125"/>
    </source>
</evidence>
<dbReference type="PRINTS" id="PR00039">
    <property type="entry name" value="HTHLYSR"/>
</dbReference>
<dbReference type="KEGG" id="tfr:BR63_06775"/>
<keyword evidence="4" id="KW-0804">Transcription</keyword>
<feature type="domain" description="HTH lysR-type" evidence="5">
    <location>
        <begin position="1"/>
        <end position="58"/>
    </location>
</feature>
<evidence type="ECO:0000256" key="2">
    <source>
        <dbReference type="ARBA" id="ARBA00023015"/>
    </source>
</evidence>
<comment type="similarity">
    <text evidence="1">Belongs to the LysR transcriptional regulatory family.</text>
</comment>
<dbReference type="OrthoDB" id="9785745at2"/>
<dbReference type="SUPFAM" id="SSF53850">
    <property type="entry name" value="Periplasmic binding protein-like II"/>
    <property type="match status" value="1"/>
</dbReference>
<dbReference type="FunFam" id="1.10.10.10:FF:000001">
    <property type="entry name" value="LysR family transcriptional regulator"/>
    <property type="match status" value="1"/>
</dbReference>
<reference evidence="6 7" key="1">
    <citation type="journal article" date="2019" name="Front. Microbiol.">
        <title>Thermoanaerosceptrum fracticalcis gen. nov. sp. nov., a Novel Fumarate-Fermenting Microorganism From a Deep Fractured Carbonate Aquifer of the US Great Basin.</title>
        <authorList>
            <person name="Hamilton-Brehm S.D."/>
            <person name="Stewart L.E."/>
            <person name="Zavarin M."/>
            <person name="Caldwell M."/>
            <person name="Lawson P.A."/>
            <person name="Onstott T.C."/>
            <person name="Grzymski J."/>
            <person name="Neveux I."/>
            <person name="Lollar B.S."/>
            <person name="Russell C.E."/>
            <person name="Moser D.P."/>
        </authorList>
    </citation>
    <scope>NUCLEOTIDE SEQUENCE [LARGE SCALE GENOMIC DNA]</scope>
    <source>
        <strain evidence="6 7">DRI-13</strain>
    </source>
</reference>